<feature type="compositionally biased region" description="Acidic residues" evidence="2">
    <location>
        <begin position="96"/>
        <end position="115"/>
    </location>
</feature>
<dbReference type="Gramene" id="Kaladp0101s0205.1.v1.1">
    <property type="protein sequence ID" value="Kaladp0101s0205.1.v1.1"/>
    <property type="gene ID" value="Kaladp0101s0205.v1.1"/>
</dbReference>
<dbReference type="EnsemblPlants" id="Kaladp0101s0205.1.v1.1">
    <property type="protein sequence ID" value="Kaladp0101s0205.1.v1.1"/>
    <property type="gene ID" value="Kaladp0101s0205.v1.1"/>
</dbReference>
<evidence type="ECO:0000313" key="4">
    <source>
        <dbReference type="Proteomes" id="UP000594263"/>
    </source>
</evidence>
<evidence type="ECO:0008006" key="5">
    <source>
        <dbReference type="Google" id="ProtNLM"/>
    </source>
</evidence>
<sequence length="362" mass="40946">MRERYSFRFTRDEIDEMRHVLVANYYSRPPNAEMEGLALSFSKVRQQRRMTPVRVESIRSWFKRKRQAYLSANKGMPSTNLGPAADEDTSGKSSSEEESSDEELSESANSEEDISEPSFQLNGEVQLGPVSEVYSVLARLARYTKVHSEAGSKSVIGQSTDSSAVSMVGQAKATFEKLEGLSLVEFRKYEHDFKLAARILLDEGLLSETKKAEFSLLPEKLHKIAEEDGRVRKGLADCEAFIEKLQECEENTKKLTEKARVLEEKYNNFPQSMPTLSHKTTELDASAHHAKAKAEKIKGEKHYVATELAKLAQSLQSASTHHLILKAEEAAVIEKRSKLLECLQKNAEEWVKLTHSRKFIFL</sequence>
<name>A0A7N0V662_KALFE</name>
<evidence type="ECO:0000313" key="3">
    <source>
        <dbReference type="EnsemblPlants" id="Kaladp0101s0205.1.v1.1"/>
    </source>
</evidence>
<feature type="coiled-coil region" evidence="1">
    <location>
        <begin position="238"/>
        <end position="265"/>
    </location>
</feature>
<evidence type="ECO:0000256" key="2">
    <source>
        <dbReference type="SAM" id="MobiDB-lite"/>
    </source>
</evidence>
<dbReference type="Proteomes" id="UP000594263">
    <property type="component" value="Unplaced"/>
</dbReference>
<feature type="region of interest" description="Disordered" evidence="2">
    <location>
        <begin position="72"/>
        <end position="121"/>
    </location>
</feature>
<accession>A0A7N0V662</accession>
<dbReference type="AlphaFoldDB" id="A0A7N0V662"/>
<keyword evidence="1" id="KW-0175">Coiled coil</keyword>
<reference evidence="3" key="1">
    <citation type="submission" date="2021-01" db="UniProtKB">
        <authorList>
            <consortium name="EnsemblPlants"/>
        </authorList>
    </citation>
    <scope>IDENTIFICATION</scope>
</reference>
<evidence type="ECO:0000256" key="1">
    <source>
        <dbReference type="SAM" id="Coils"/>
    </source>
</evidence>
<protein>
    <recommendedName>
        <fullName evidence="5">Homeobox domain-containing protein</fullName>
    </recommendedName>
</protein>
<organism evidence="3 4">
    <name type="scientific">Kalanchoe fedtschenkoi</name>
    <name type="common">Lavender scallops</name>
    <name type="synonym">South American air plant</name>
    <dbReference type="NCBI Taxonomy" id="63787"/>
    <lineage>
        <taxon>Eukaryota</taxon>
        <taxon>Viridiplantae</taxon>
        <taxon>Streptophyta</taxon>
        <taxon>Embryophyta</taxon>
        <taxon>Tracheophyta</taxon>
        <taxon>Spermatophyta</taxon>
        <taxon>Magnoliopsida</taxon>
        <taxon>eudicotyledons</taxon>
        <taxon>Gunneridae</taxon>
        <taxon>Pentapetalae</taxon>
        <taxon>Saxifragales</taxon>
        <taxon>Crassulaceae</taxon>
        <taxon>Kalanchoe</taxon>
    </lineage>
</organism>
<proteinExistence type="predicted"/>
<keyword evidence="4" id="KW-1185">Reference proteome</keyword>